<dbReference type="PANTHER" id="PTHR12763">
    <property type="match status" value="1"/>
</dbReference>
<sequence>MTWIALGGLALVLALAGLRAFAQASVGTVKTMLIWSTGAIGVVLLAVLLFTGRGLQAIWSLTFFAPLLVQFWRSWRTARTFSRGGQASPGQESRVETATLEMVLHHDSGRMTGRVTRGSFAGSELADLSLEQLTSLLADCAQQDPESVPLLEAWLDRAHPDWREAPRTPHDAPLDRTEALAVLGLEEGATEEEIRAAHRRLMRAAHPDHGGSAWMAARVNAARDVLLNGR</sequence>
<comment type="caution">
    <text evidence="8">The sequence shown here is derived from an EMBL/GenBank/DDBJ whole genome shotgun (WGS) entry which is preliminary data.</text>
</comment>
<feature type="domain" description="J" evidence="7">
    <location>
        <begin position="178"/>
        <end position="230"/>
    </location>
</feature>
<organism evidence="8 9">
    <name type="scientific">Roseomonas alba</name>
    <dbReference type="NCBI Taxonomy" id="2846776"/>
    <lineage>
        <taxon>Bacteria</taxon>
        <taxon>Pseudomonadati</taxon>
        <taxon>Pseudomonadota</taxon>
        <taxon>Alphaproteobacteria</taxon>
        <taxon>Acetobacterales</taxon>
        <taxon>Roseomonadaceae</taxon>
        <taxon>Roseomonas</taxon>
    </lineage>
</organism>
<dbReference type="InterPro" id="IPR036869">
    <property type="entry name" value="J_dom_sf"/>
</dbReference>
<dbReference type="EMBL" id="JAHYBZ010000003">
    <property type="protein sequence ID" value="MBW6398156.1"/>
    <property type="molecule type" value="Genomic_DNA"/>
</dbReference>
<evidence type="ECO:0000259" key="7">
    <source>
        <dbReference type="PROSITE" id="PS50076"/>
    </source>
</evidence>
<dbReference type="SUPFAM" id="SSF46565">
    <property type="entry name" value="Chaperone J-domain"/>
    <property type="match status" value="1"/>
</dbReference>
<name>A0ABS7A787_9PROT</name>
<evidence type="ECO:0000256" key="4">
    <source>
        <dbReference type="ARBA" id="ARBA00023136"/>
    </source>
</evidence>
<keyword evidence="3 6" id="KW-1133">Transmembrane helix</keyword>
<proteinExistence type="inferred from homology"/>
<comment type="similarity">
    <text evidence="5">Belongs to the TIM14 family.</text>
</comment>
<evidence type="ECO:0000256" key="5">
    <source>
        <dbReference type="ARBA" id="ARBA00038105"/>
    </source>
</evidence>
<evidence type="ECO:0000256" key="3">
    <source>
        <dbReference type="ARBA" id="ARBA00022989"/>
    </source>
</evidence>
<keyword evidence="2 6" id="KW-0812">Transmembrane</keyword>
<evidence type="ECO:0000256" key="6">
    <source>
        <dbReference type="SAM" id="Phobius"/>
    </source>
</evidence>
<reference evidence="8 9" key="1">
    <citation type="submission" date="2021-07" db="EMBL/GenBank/DDBJ databases">
        <authorList>
            <person name="So Y."/>
        </authorList>
    </citation>
    <scope>NUCLEOTIDE SEQUENCE [LARGE SCALE GENOMIC DNA]</scope>
    <source>
        <strain evidence="8 9">HJA6</strain>
    </source>
</reference>
<evidence type="ECO:0000256" key="1">
    <source>
        <dbReference type="ARBA" id="ARBA00004167"/>
    </source>
</evidence>
<accession>A0ABS7A787</accession>
<evidence type="ECO:0000313" key="9">
    <source>
        <dbReference type="Proteomes" id="UP001196565"/>
    </source>
</evidence>
<keyword evidence="9" id="KW-1185">Reference proteome</keyword>
<comment type="subcellular location">
    <subcellularLocation>
        <location evidence="1">Membrane</location>
        <topology evidence="1">Single-pass membrane protein</topology>
    </subcellularLocation>
</comment>
<dbReference type="Proteomes" id="UP001196565">
    <property type="component" value="Unassembled WGS sequence"/>
</dbReference>
<dbReference type="RefSeq" id="WP_219762771.1">
    <property type="nucleotide sequence ID" value="NZ_JAHYBZ010000003.1"/>
</dbReference>
<dbReference type="SMART" id="SM00271">
    <property type="entry name" value="DnaJ"/>
    <property type="match status" value="1"/>
</dbReference>
<evidence type="ECO:0000256" key="2">
    <source>
        <dbReference type="ARBA" id="ARBA00022692"/>
    </source>
</evidence>
<protein>
    <recommendedName>
        <fullName evidence="7">J domain-containing protein</fullName>
    </recommendedName>
</protein>
<keyword evidence="4 6" id="KW-0472">Membrane</keyword>
<dbReference type="PANTHER" id="PTHR12763:SF28">
    <property type="entry name" value="GEO10507P1-RELATED"/>
    <property type="match status" value="1"/>
</dbReference>
<gene>
    <name evidence="8" type="ORF">KPL78_09880</name>
</gene>
<feature type="transmembrane region" description="Helical" evidence="6">
    <location>
        <begin position="32"/>
        <end position="50"/>
    </location>
</feature>
<dbReference type="PROSITE" id="PS50076">
    <property type="entry name" value="DNAJ_2"/>
    <property type="match status" value="1"/>
</dbReference>
<dbReference type="InterPro" id="IPR001623">
    <property type="entry name" value="DnaJ_domain"/>
</dbReference>
<evidence type="ECO:0000313" key="8">
    <source>
        <dbReference type="EMBL" id="MBW6398156.1"/>
    </source>
</evidence>
<dbReference type="Gene3D" id="1.10.287.110">
    <property type="entry name" value="DnaJ domain"/>
    <property type="match status" value="1"/>
</dbReference>
<dbReference type="CDD" id="cd06257">
    <property type="entry name" value="DnaJ"/>
    <property type="match status" value="1"/>
</dbReference>